<comment type="caution">
    <text evidence="2">The sequence shown here is derived from an EMBL/GenBank/DDBJ whole genome shotgun (WGS) entry which is preliminary data.</text>
</comment>
<dbReference type="Proteomes" id="UP000297716">
    <property type="component" value="Unassembled WGS sequence"/>
</dbReference>
<evidence type="ECO:0000313" key="2">
    <source>
        <dbReference type="EMBL" id="TGJ83180.1"/>
    </source>
</evidence>
<protein>
    <recommendedName>
        <fullName evidence="1">F-box domain-containing protein</fullName>
    </recommendedName>
</protein>
<keyword evidence="3" id="KW-1185">Reference proteome</keyword>
<dbReference type="EMBL" id="SKBN01000102">
    <property type="protein sequence ID" value="TGJ83180.1"/>
    <property type="molecule type" value="Genomic_DNA"/>
</dbReference>
<dbReference type="AlphaFoldDB" id="A0A4Z0YVJ5"/>
<evidence type="ECO:0000259" key="1">
    <source>
        <dbReference type="PROSITE" id="PS50181"/>
    </source>
</evidence>
<proteinExistence type="predicted"/>
<dbReference type="Pfam" id="PF12937">
    <property type="entry name" value="F-box-like"/>
    <property type="match status" value="1"/>
</dbReference>
<dbReference type="PROSITE" id="PS50181">
    <property type="entry name" value="FBOX"/>
    <property type="match status" value="1"/>
</dbReference>
<accession>A0A4Z0YVJ5</accession>
<gene>
    <name evidence="2" type="ORF">E0Z10_g5582</name>
</gene>
<feature type="domain" description="F-box" evidence="1">
    <location>
        <begin position="1"/>
        <end position="50"/>
    </location>
</feature>
<dbReference type="OrthoDB" id="5427059at2759"/>
<dbReference type="SUPFAM" id="SSF81383">
    <property type="entry name" value="F-box domain"/>
    <property type="match status" value="1"/>
</dbReference>
<name>A0A4Z0YVJ5_9PEZI</name>
<reference evidence="2 3" key="1">
    <citation type="submission" date="2019-03" db="EMBL/GenBank/DDBJ databases">
        <title>Draft genome sequence of Xylaria hypoxylon DSM 108379, a ubiquitous saprotrophic-parasitic fungi on hardwood.</title>
        <authorList>
            <person name="Buettner E."/>
            <person name="Leonhardt S."/>
            <person name="Gebauer A.M."/>
            <person name="Liers C."/>
            <person name="Hofrichter M."/>
            <person name="Kellner H."/>
        </authorList>
    </citation>
    <scope>NUCLEOTIDE SEQUENCE [LARGE SCALE GENOMIC DNA]</scope>
    <source>
        <strain evidence="2 3">DSM 108379</strain>
    </source>
</reference>
<dbReference type="InterPro" id="IPR001810">
    <property type="entry name" value="F-box_dom"/>
</dbReference>
<evidence type="ECO:0000313" key="3">
    <source>
        <dbReference type="Proteomes" id="UP000297716"/>
    </source>
</evidence>
<dbReference type="InterPro" id="IPR036047">
    <property type="entry name" value="F-box-like_dom_sf"/>
</dbReference>
<sequence>MDQLPLELLQRILTNLDLTALRNAALSCRTFFAAFKSTEVLITSEIFLRQINYDVLPEAILVNKSWSLGPPSVNKGIAFAENLKHREPAPAKWSLADALPLAQFHEKVSYLASQAAHEALTKQPRLLAMGEPPTPTYEEMCRFERALYRFQLYCNVVGRLFPLAEKELLDIFFEWFATWENEQLACIHEHLVRVVSKQLVAAFNYLVEHDVNWGYMRVPYIEGHWSEYAQGNLAGGIERIYYLSRALDYTQRHALLSNGEDRWDEPHGVVGFLSYGLEKGANPLVPPLIELSEMDEDDKELVCGKPFYEDPDPGPASMWEWVYRNQEPGDLVANPGMLNQRRWAFPFWDFSRLQAVGLLGNPEIPGPRSPTDPELEEYGTPERLALLKESRRERTKIRESGGTGFYSPQDLSKVKWESNDKIDNEKRRLVLPHSLEEAKGFLRDYNKDVV</sequence>
<organism evidence="2 3">
    <name type="scientific">Xylaria hypoxylon</name>
    <dbReference type="NCBI Taxonomy" id="37992"/>
    <lineage>
        <taxon>Eukaryota</taxon>
        <taxon>Fungi</taxon>
        <taxon>Dikarya</taxon>
        <taxon>Ascomycota</taxon>
        <taxon>Pezizomycotina</taxon>
        <taxon>Sordariomycetes</taxon>
        <taxon>Xylariomycetidae</taxon>
        <taxon>Xylariales</taxon>
        <taxon>Xylariaceae</taxon>
        <taxon>Xylaria</taxon>
    </lineage>
</organism>